<accession>A0ABT7N9S7</accession>
<evidence type="ECO:0000313" key="2">
    <source>
        <dbReference type="Proteomes" id="UP001174908"/>
    </source>
</evidence>
<dbReference type="Proteomes" id="UP001174908">
    <property type="component" value="Unassembled WGS sequence"/>
</dbReference>
<dbReference type="InterPro" id="IPR032676">
    <property type="entry name" value="YkuD_2"/>
</dbReference>
<sequence length="205" mass="22108">MIALAALVRPSIAAPWMDDATLTEPAPPAPPGLSLVQSRLWSLAQAELGRLGPVIPMRDVVAVADFGAHSSQRRFHLINLPERQVSSFLVAHGRGSDPEHSGLLQFFSNEVDSNASSEGAYRTGEFYVGKYGRSLRLDGLDRSNSNALARAIVVHAADYVSEAVVAREGKSGLSEGCFAFDEDDAELIMRTLGQDRLLLSGRFLS</sequence>
<keyword evidence="2" id="KW-1185">Reference proteome</keyword>
<dbReference type="Pfam" id="PF13645">
    <property type="entry name" value="YkuD_2"/>
    <property type="match status" value="1"/>
</dbReference>
<proteinExistence type="predicted"/>
<protein>
    <submittedName>
        <fullName evidence="1">Murein L,D-transpeptidase catalytic domain family protein</fullName>
    </submittedName>
</protein>
<comment type="caution">
    <text evidence="1">The sequence shown here is derived from an EMBL/GenBank/DDBJ whole genome shotgun (WGS) entry which is preliminary data.</text>
</comment>
<dbReference type="RefSeq" id="WP_286659815.1">
    <property type="nucleotide sequence ID" value="NZ_JASZYV010000002.1"/>
</dbReference>
<gene>
    <name evidence="1" type="ORF">QTH91_09405</name>
</gene>
<dbReference type="PANTHER" id="PTHR38477">
    <property type="entry name" value="HYPOTHETICAL EXPORTED PROTEIN"/>
    <property type="match status" value="1"/>
</dbReference>
<evidence type="ECO:0000313" key="1">
    <source>
        <dbReference type="EMBL" id="MDM0044696.1"/>
    </source>
</evidence>
<reference evidence="1" key="1">
    <citation type="submission" date="2023-06" db="EMBL/GenBank/DDBJ databases">
        <authorList>
            <person name="Jiang Y."/>
            <person name="Liu Q."/>
        </authorList>
    </citation>
    <scope>NUCLEOTIDE SEQUENCE</scope>
    <source>
        <strain evidence="1">CGMCC 1.12089</strain>
    </source>
</reference>
<name>A0ABT7N9S7_9BURK</name>
<organism evidence="1 2">
    <name type="scientific">Variovorax dokdonensis</name>
    <dbReference type="NCBI Taxonomy" id="344883"/>
    <lineage>
        <taxon>Bacteria</taxon>
        <taxon>Pseudomonadati</taxon>
        <taxon>Pseudomonadota</taxon>
        <taxon>Betaproteobacteria</taxon>
        <taxon>Burkholderiales</taxon>
        <taxon>Comamonadaceae</taxon>
        <taxon>Variovorax</taxon>
    </lineage>
</organism>
<dbReference type="EMBL" id="JASZYV010000002">
    <property type="protein sequence ID" value="MDM0044696.1"/>
    <property type="molecule type" value="Genomic_DNA"/>
</dbReference>
<dbReference type="PANTHER" id="PTHR38477:SF1">
    <property type="entry name" value="MUREIN L,D-TRANSPEPTIDASE CATALYTIC DOMAIN FAMILY PROTEIN"/>
    <property type="match status" value="1"/>
</dbReference>